<keyword evidence="1" id="KW-0472">Membrane</keyword>
<dbReference type="AlphaFoldDB" id="A0A0V1GWD0"/>
<evidence type="ECO:0000313" key="3">
    <source>
        <dbReference type="Proteomes" id="UP000055024"/>
    </source>
</evidence>
<dbReference type="EMBL" id="JYDP01000224">
    <property type="protein sequence ID" value="KRZ02555.1"/>
    <property type="molecule type" value="Genomic_DNA"/>
</dbReference>
<sequence>MNVIICGQAFQKIQIKLAHTQQQQQQQQQAENQTTSLIMPSVMTITIVMLMMVVFLFSDTVFPLCDTLVACVVVSQIFDIRQDWKRKICHSLEYFKVSAVD</sequence>
<protein>
    <submittedName>
        <fullName evidence="2">Uncharacterized protein</fullName>
    </submittedName>
</protein>
<gene>
    <name evidence="2" type="ORF">T11_16903</name>
</gene>
<accession>A0A0V1GWD0</accession>
<keyword evidence="1" id="KW-0812">Transmembrane</keyword>
<evidence type="ECO:0000313" key="2">
    <source>
        <dbReference type="EMBL" id="KRZ02555.1"/>
    </source>
</evidence>
<proteinExistence type="predicted"/>
<comment type="caution">
    <text evidence="2">The sequence shown here is derived from an EMBL/GenBank/DDBJ whole genome shotgun (WGS) entry which is preliminary data.</text>
</comment>
<name>A0A0V1GWD0_9BILA</name>
<dbReference type="Proteomes" id="UP000055024">
    <property type="component" value="Unassembled WGS sequence"/>
</dbReference>
<keyword evidence="1" id="KW-1133">Transmembrane helix</keyword>
<feature type="transmembrane region" description="Helical" evidence="1">
    <location>
        <begin position="37"/>
        <end position="55"/>
    </location>
</feature>
<keyword evidence="3" id="KW-1185">Reference proteome</keyword>
<organism evidence="2 3">
    <name type="scientific">Trichinella zimbabwensis</name>
    <dbReference type="NCBI Taxonomy" id="268475"/>
    <lineage>
        <taxon>Eukaryota</taxon>
        <taxon>Metazoa</taxon>
        <taxon>Ecdysozoa</taxon>
        <taxon>Nematoda</taxon>
        <taxon>Enoplea</taxon>
        <taxon>Dorylaimia</taxon>
        <taxon>Trichinellida</taxon>
        <taxon>Trichinellidae</taxon>
        <taxon>Trichinella</taxon>
    </lineage>
</organism>
<reference evidence="2 3" key="1">
    <citation type="submission" date="2015-01" db="EMBL/GenBank/DDBJ databases">
        <title>Evolution of Trichinella species and genotypes.</title>
        <authorList>
            <person name="Korhonen P.K."/>
            <person name="Edoardo P."/>
            <person name="Giuseppe L.R."/>
            <person name="Gasser R.B."/>
        </authorList>
    </citation>
    <scope>NUCLEOTIDE SEQUENCE [LARGE SCALE GENOMIC DNA]</scope>
    <source>
        <strain evidence="2">ISS1029</strain>
    </source>
</reference>
<evidence type="ECO:0000256" key="1">
    <source>
        <dbReference type="SAM" id="Phobius"/>
    </source>
</evidence>